<gene>
    <name evidence="1" type="ORF">J2Z37_005054</name>
</gene>
<reference evidence="1 2" key="1">
    <citation type="submission" date="2021-03" db="EMBL/GenBank/DDBJ databases">
        <title>Genomic Encyclopedia of Type Strains, Phase IV (KMG-IV): sequencing the most valuable type-strain genomes for metagenomic binning, comparative biology and taxonomic classification.</title>
        <authorList>
            <person name="Goeker M."/>
        </authorList>
    </citation>
    <scope>NUCLEOTIDE SEQUENCE [LARGE SCALE GENOMIC DNA]</scope>
    <source>
        <strain evidence="1 2">DSM 24738</strain>
    </source>
</reference>
<sequence length="87" mass="10081">MISAQKFQALKDLVNDGKEIPVLVTSEPFAVRVIDLLGVGKKALVIHRLIKELVKNEEDLYELIKLWQYRNKIFNTLMKMKRAKVTV</sequence>
<evidence type="ECO:0000313" key="2">
    <source>
        <dbReference type="Proteomes" id="UP001519343"/>
    </source>
</evidence>
<accession>A0ABS4GXP7</accession>
<organism evidence="1 2">
    <name type="scientific">Ammoniphilus resinae</name>
    <dbReference type="NCBI Taxonomy" id="861532"/>
    <lineage>
        <taxon>Bacteria</taxon>
        <taxon>Bacillati</taxon>
        <taxon>Bacillota</taxon>
        <taxon>Bacilli</taxon>
        <taxon>Bacillales</taxon>
        <taxon>Paenibacillaceae</taxon>
        <taxon>Aneurinibacillus group</taxon>
        <taxon>Ammoniphilus</taxon>
    </lineage>
</organism>
<proteinExistence type="predicted"/>
<keyword evidence="2" id="KW-1185">Reference proteome</keyword>
<dbReference type="EMBL" id="JAGGKT010000036">
    <property type="protein sequence ID" value="MBP1935034.1"/>
    <property type="molecule type" value="Genomic_DNA"/>
</dbReference>
<evidence type="ECO:0000313" key="1">
    <source>
        <dbReference type="EMBL" id="MBP1935034.1"/>
    </source>
</evidence>
<dbReference type="Proteomes" id="UP001519343">
    <property type="component" value="Unassembled WGS sequence"/>
</dbReference>
<comment type="caution">
    <text evidence="1">The sequence shown here is derived from an EMBL/GenBank/DDBJ whole genome shotgun (WGS) entry which is preliminary data.</text>
</comment>
<protein>
    <submittedName>
        <fullName evidence="1">Uncharacterized protein</fullName>
    </submittedName>
</protein>
<name>A0ABS4GXP7_9BACL</name>